<gene>
    <name evidence="2" type="ORF">SAMN04488691_102256</name>
</gene>
<organism evidence="2 3">
    <name type="scientific">Haloferax larsenii</name>
    <dbReference type="NCBI Taxonomy" id="302484"/>
    <lineage>
        <taxon>Archaea</taxon>
        <taxon>Methanobacteriati</taxon>
        <taxon>Methanobacteriota</taxon>
        <taxon>Stenosarchaea group</taxon>
        <taxon>Halobacteria</taxon>
        <taxon>Halobacteriales</taxon>
        <taxon>Haloferacaceae</taxon>
        <taxon>Haloferax</taxon>
    </lineage>
</organism>
<reference evidence="2 3" key="1">
    <citation type="submission" date="2016-10" db="EMBL/GenBank/DDBJ databases">
        <authorList>
            <person name="de Groot N.N."/>
        </authorList>
    </citation>
    <scope>NUCLEOTIDE SEQUENCE [LARGE SCALE GENOMIC DNA]</scope>
    <source>
        <strain evidence="2 3">CDM_5</strain>
    </source>
</reference>
<protein>
    <submittedName>
        <fullName evidence="2">Uncharacterized protein</fullName>
    </submittedName>
</protein>
<keyword evidence="1" id="KW-0472">Membrane</keyword>
<evidence type="ECO:0000313" key="3">
    <source>
        <dbReference type="Proteomes" id="UP000183894"/>
    </source>
</evidence>
<evidence type="ECO:0000313" key="2">
    <source>
        <dbReference type="EMBL" id="SEK95625.1"/>
    </source>
</evidence>
<dbReference type="RefSeq" id="WP_244509611.1">
    <property type="nucleotide sequence ID" value="NZ_FOAD01000002.1"/>
</dbReference>
<dbReference type="EMBL" id="FOAD01000002">
    <property type="protein sequence ID" value="SEK95625.1"/>
    <property type="molecule type" value="Genomic_DNA"/>
</dbReference>
<keyword evidence="1" id="KW-1133">Transmembrane helix</keyword>
<feature type="transmembrane region" description="Helical" evidence="1">
    <location>
        <begin position="49"/>
        <end position="74"/>
    </location>
</feature>
<dbReference type="Proteomes" id="UP000183894">
    <property type="component" value="Unassembled WGS sequence"/>
</dbReference>
<proteinExistence type="predicted"/>
<name>A0A1H7LAU3_HALLR</name>
<feature type="transmembrane region" description="Helical" evidence="1">
    <location>
        <begin position="12"/>
        <end position="37"/>
    </location>
</feature>
<sequence>MSSTSSAAAPPNWWYGVALFPVSAFFGILPVLALVGIPRLVGAENPASYLISITIFVLAQWAGIVLALAVLVALVLDIHGLRKTPEAWHPHWVWVSAGVVNLVAAFYYPVFAVSVLLLSFYLYRRGKQVGVPSF</sequence>
<accession>A0A1H7LAU3</accession>
<keyword evidence="1" id="KW-0812">Transmembrane</keyword>
<dbReference type="AlphaFoldDB" id="A0A1H7LAU3"/>
<evidence type="ECO:0000256" key="1">
    <source>
        <dbReference type="SAM" id="Phobius"/>
    </source>
</evidence>
<feature type="transmembrane region" description="Helical" evidence="1">
    <location>
        <begin position="94"/>
        <end position="123"/>
    </location>
</feature>